<evidence type="ECO:0000313" key="1">
    <source>
        <dbReference type="EMBL" id="ATU83584.1"/>
    </source>
</evidence>
<organism evidence="1">
    <name type="scientific">White spot syndrome virus</name>
    <dbReference type="NCBI Taxonomy" id="342409"/>
    <lineage>
        <taxon>Viruses</taxon>
        <taxon>Viruses incertae sedis</taxon>
        <taxon>Naldaviricetes</taxon>
        <taxon>Nimaviridae</taxon>
        <taxon>Whispovirus</taxon>
    </lineage>
</organism>
<name>A0A2D3I5D1_9VIRU</name>
<reference evidence="1" key="1">
    <citation type="journal article" date="2018" name="Aquaculture">
        <title>Complete genome sequence of a white spot syndrome virus associated with a disease incursion in Australia.</title>
        <authorList>
            <person name="Oakey J."/>
            <person name="Smith C.S."/>
        </authorList>
    </citation>
    <scope>NUCLEOTIDE SEQUENCE [LARGE SCALE GENOMIC DNA]</scope>
    <source>
        <strain evidence="1">WSSV-AU</strain>
    </source>
</reference>
<protein>
    <submittedName>
        <fullName evidence="1">ORF949</fullName>
    </submittedName>
</protein>
<sequence>MVIFIESYCIFTSHWGDHANSTIDHCYSGGHKSTYNSLNKGTLVLACSALAFSPLAEGGEWRIGRGRRSGRFVREEEGIVILHKESIVRRRPEFLASCQESACFSRTVKNIRMR</sequence>
<accession>A0A2D3I5D1</accession>
<dbReference type="EMBL" id="MF768985">
    <property type="protein sequence ID" value="ATU83584.1"/>
    <property type="molecule type" value="Genomic_DNA"/>
</dbReference>
<proteinExistence type="predicted"/>
<dbReference type="Proteomes" id="UP000267516">
    <property type="component" value="Segment"/>
</dbReference>